<dbReference type="EMBL" id="VBQZ03000058">
    <property type="protein sequence ID" value="MXQ89745.1"/>
    <property type="molecule type" value="Genomic_DNA"/>
</dbReference>
<feature type="compositionally biased region" description="Basic and acidic residues" evidence="1">
    <location>
        <begin position="1"/>
        <end position="12"/>
    </location>
</feature>
<evidence type="ECO:0000313" key="3">
    <source>
        <dbReference type="Proteomes" id="UP000322234"/>
    </source>
</evidence>
<accession>A0A6B0RIG1</accession>
<proteinExistence type="predicted"/>
<evidence type="ECO:0000313" key="2">
    <source>
        <dbReference type="EMBL" id="MXQ89745.1"/>
    </source>
</evidence>
<keyword evidence="3" id="KW-1185">Reference proteome</keyword>
<feature type="region of interest" description="Disordered" evidence="1">
    <location>
        <begin position="1"/>
        <end position="38"/>
    </location>
</feature>
<protein>
    <submittedName>
        <fullName evidence="2">Uncharacterized protein</fullName>
    </submittedName>
</protein>
<sequence>MHHVREERKPEPEGTGVVTEHGGNPGRRETRSSRGAQELQCLVLAPQEERPEDITVVGMHRPWEPSLILTPSTVFDMINFSECY</sequence>
<gene>
    <name evidence="2" type="ORF">E5288_WYG011562</name>
</gene>
<dbReference type="AlphaFoldDB" id="A0A6B0RIG1"/>
<evidence type="ECO:0000256" key="1">
    <source>
        <dbReference type="SAM" id="MobiDB-lite"/>
    </source>
</evidence>
<organism evidence="2 3">
    <name type="scientific">Bos mutus</name>
    <name type="common">wild yak</name>
    <dbReference type="NCBI Taxonomy" id="72004"/>
    <lineage>
        <taxon>Eukaryota</taxon>
        <taxon>Metazoa</taxon>
        <taxon>Chordata</taxon>
        <taxon>Craniata</taxon>
        <taxon>Vertebrata</taxon>
        <taxon>Euteleostomi</taxon>
        <taxon>Mammalia</taxon>
        <taxon>Eutheria</taxon>
        <taxon>Laurasiatheria</taxon>
        <taxon>Artiodactyla</taxon>
        <taxon>Ruminantia</taxon>
        <taxon>Pecora</taxon>
        <taxon>Bovidae</taxon>
        <taxon>Bovinae</taxon>
        <taxon>Bos</taxon>
    </lineage>
</organism>
<reference evidence="2" key="1">
    <citation type="submission" date="2019-10" db="EMBL/GenBank/DDBJ databases">
        <title>The sequence and de novo assembly of the wild yak genome.</title>
        <authorList>
            <person name="Liu Y."/>
        </authorList>
    </citation>
    <scope>NUCLEOTIDE SEQUENCE [LARGE SCALE GENOMIC DNA]</scope>
    <source>
        <strain evidence="2">WY2019</strain>
    </source>
</reference>
<dbReference type="Proteomes" id="UP000322234">
    <property type="component" value="Unassembled WGS sequence"/>
</dbReference>
<comment type="caution">
    <text evidence="2">The sequence shown here is derived from an EMBL/GenBank/DDBJ whole genome shotgun (WGS) entry which is preliminary data.</text>
</comment>
<name>A0A6B0RIG1_9CETA</name>